<dbReference type="SUPFAM" id="SSF51556">
    <property type="entry name" value="Metallo-dependent hydrolases"/>
    <property type="match status" value="1"/>
</dbReference>
<dbReference type="AlphaFoldDB" id="A0A087E405"/>
<dbReference type="OrthoDB" id="3366604at2"/>
<dbReference type="RefSeq" id="WP_024464203.1">
    <property type="nucleotide sequence ID" value="NZ_CP062939.1"/>
</dbReference>
<comment type="caution">
    <text evidence="4">The sequence shown here is derived from an EMBL/GenBank/DDBJ whole genome shotgun (WGS) entry which is preliminary data.</text>
</comment>
<dbReference type="PANTHER" id="PTHR32027:SF9">
    <property type="entry name" value="BLL3847 PROTEIN"/>
    <property type="match status" value="1"/>
</dbReference>
<keyword evidence="1" id="KW-0479">Metal-binding</keyword>
<name>A0A087E405_9BIFI</name>
<dbReference type="InterPro" id="IPR011059">
    <property type="entry name" value="Metal-dep_hydrolase_composite"/>
</dbReference>
<keyword evidence="2 4" id="KW-0378">Hydrolase</keyword>
<dbReference type="GO" id="GO:0004131">
    <property type="term" value="F:cytosine deaminase activity"/>
    <property type="evidence" value="ECO:0007669"/>
    <property type="project" value="UniProtKB-EC"/>
</dbReference>
<organism evidence="4 5">
    <name type="scientific">Bifidobacterium subtile</name>
    <dbReference type="NCBI Taxonomy" id="77635"/>
    <lineage>
        <taxon>Bacteria</taxon>
        <taxon>Bacillati</taxon>
        <taxon>Actinomycetota</taxon>
        <taxon>Actinomycetes</taxon>
        <taxon>Bifidobacteriales</taxon>
        <taxon>Bifidobacteriaceae</taxon>
        <taxon>Bifidobacterium</taxon>
    </lineage>
</organism>
<dbReference type="EMBL" id="JGZR01000008">
    <property type="protein sequence ID" value="KFJ02506.1"/>
    <property type="molecule type" value="Genomic_DNA"/>
</dbReference>
<accession>A0A087E405</accession>
<evidence type="ECO:0000313" key="5">
    <source>
        <dbReference type="Proteomes" id="UP000029055"/>
    </source>
</evidence>
<dbReference type="Gene3D" id="3.20.20.140">
    <property type="entry name" value="Metal-dependent hydrolases"/>
    <property type="match status" value="1"/>
</dbReference>
<dbReference type="CDD" id="cd01293">
    <property type="entry name" value="Bact_CD"/>
    <property type="match status" value="1"/>
</dbReference>
<feature type="domain" description="Amidohydrolase 3" evidence="3">
    <location>
        <begin position="93"/>
        <end position="380"/>
    </location>
</feature>
<dbReference type="PANTHER" id="PTHR32027">
    <property type="entry name" value="CYTOSINE DEAMINASE"/>
    <property type="match status" value="1"/>
</dbReference>
<dbReference type="InterPro" id="IPR013108">
    <property type="entry name" value="Amidohydro_3"/>
</dbReference>
<evidence type="ECO:0000256" key="1">
    <source>
        <dbReference type="ARBA" id="ARBA00022723"/>
    </source>
</evidence>
<protein>
    <submittedName>
        <fullName evidence="4">Cytosine deaminase</fullName>
        <ecNumber evidence="4">3.5.4.1</ecNumber>
    </submittedName>
</protein>
<dbReference type="Proteomes" id="UP000029055">
    <property type="component" value="Unassembled WGS sequence"/>
</dbReference>
<dbReference type="Gene3D" id="2.30.40.10">
    <property type="entry name" value="Urease, subunit C, domain 1"/>
    <property type="match status" value="1"/>
</dbReference>
<evidence type="ECO:0000259" key="3">
    <source>
        <dbReference type="Pfam" id="PF07969"/>
    </source>
</evidence>
<dbReference type="eggNOG" id="COG0402">
    <property type="taxonomic scope" value="Bacteria"/>
</dbReference>
<dbReference type="SUPFAM" id="SSF51338">
    <property type="entry name" value="Composite domain of metallo-dependent hydrolases"/>
    <property type="match status" value="1"/>
</dbReference>
<evidence type="ECO:0000313" key="4">
    <source>
        <dbReference type="EMBL" id="KFJ02506.1"/>
    </source>
</evidence>
<dbReference type="InterPro" id="IPR032466">
    <property type="entry name" value="Metal_Hydrolase"/>
</dbReference>
<dbReference type="GO" id="GO:0046872">
    <property type="term" value="F:metal ion binding"/>
    <property type="evidence" value="ECO:0007669"/>
    <property type="project" value="UniProtKB-KW"/>
</dbReference>
<keyword evidence="5" id="KW-1185">Reference proteome</keyword>
<sequence length="398" mass="43515">MFDVVLNNVRLTPVKDGPTTDIGIKDGRIAAVETGLQGAVSVDEGGRFANGGFMESHLHLEKAFLLDSMPRDAHTLADAIDITGEMKRGFTCEDMAKRACKVLDREIAFGTTAVRAHVEVDDTLQLKAMQTVLRLREEYRDRLRFQVAVFPQEGIFRQSNVKQFMHASLEMGADVVGGIPYNDPDPAEHLDFVFALAEEFHKPVDVHIDLSDNPEQLDILSLADHAIAHGMQGSVSAGHMTSLGSVPLDKAARIADRIAEAGISVVCLPMTDVYLNGRDDLQAPRRGITPVRLLQQHGVNVVVATNNIQNAFTPFGNGDPLNAANMLAEMAHFGSAEQQHDVMDMLTVNAAKANHMGSGAIEKGQSANIVVFDTRNERDVLLEHAPVWMSFYEGKRVN</sequence>
<reference evidence="4 5" key="1">
    <citation type="submission" date="2014-03" db="EMBL/GenBank/DDBJ databases">
        <title>Genomics of Bifidobacteria.</title>
        <authorList>
            <person name="Ventura M."/>
            <person name="Milani C."/>
            <person name="Lugli G.A."/>
        </authorList>
    </citation>
    <scope>NUCLEOTIDE SEQUENCE [LARGE SCALE GENOMIC DNA]</scope>
    <source>
        <strain evidence="4 5">LMG 11597</strain>
    </source>
</reference>
<dbReference type="STRING" id="77635.BISU_1706"/>
<dbReference type="Pfam" id="PF07969">
    <property type="entry name" value="Amidohydro_3"/>
    <property type="match status" value="1"/>
</dbReference>
<dbReference type="FunFam" id="3.20.20.140:FF:000019">
    <property type="entry name" value="Cytosine deaminase"/>
    <property type="match status" value="1"/>
</dbReference>
<evidence type="ECO:0000256" key="2">
    <source>
        <dbReference type="ARBA" id="ARBA00022801"/>
    </source>
</evidence>
<dbReference type="InterPro" id="IPR052349">
    <property type="entry name" value="Metallo-hydrolase_Enzymes"/>
</dbReference>
<proteinExistence type="predicted"/>
<dbReference type="EC" id="3.5.4.1" evidence="4"/>
<gene>
    <name evidence="4" type="ORF">BISU_1706</name>
</gene>